<keyword evidence="7 11" id="KW-0812">Transmembrane</keyword>
<evidence type="ECO:0000256" key="8">
    <source>
        <dbReference type="ARBA" id="ARBA00022970"/>
    </source>
</evidence>
<evidence type="ECO:0000256" key="3">
    <source>
        <dbReference type="ARBA" id="ARBA00010072"/>
    </source>
</evidence>
<gene>
    <name evidence="13" type="primary">artQ</name>
    <name evidence="13" type="ORF">OCHUTO_0508</name>
</gene>
<dbReference type="PATRIC" id="fig|1359168.3.peg.1280"/>
<dbReference type="RefSeq" id="WP_156961274.1">
    <property type="nucleotide sequence ID" value="NZ_LANP01000010.1"/>
</dbReference>
<comment type="caution">
    <text evidence="13">The sequence shown here is derived from an EMBL/GenBank/DDBJ whole genome shotgun (WGS) entry which is preliminary data.</text>
</comment>
<comment type="subcellular location">
    <subcellularLocation>
        <location evidence="2">Cell inner membrane</location>
        <topology evidence="2">Multi-pass membrane protein</topology>
    </subcellularLocation>
    <subcellularLocation>
        <location evidence="11">Cell membrane</location>
        <topology evidence="11">Multi-pass membrane protein</topology>
    </subcellularLocation>
</comment>
<dbReference type="GO" id="GO:0043190">
    <property type="term" value="C:ATP-binding cassette (ABC) transporter complex"/>
    <property type="evidence" value="ECO:0007669"/>
    <property type="project" value="InterPro"/>
</dbReference>
<dbReference type="Gene3D" id="1.10.3720.10">
    <property type="entry name" value="MetI-like"/>
    <property type="match status" value="1"/>
</dbReference>
<evidence type="ECO:0000256" key="10">
    <source>
        <dbReference type="ARBA" id="ARBA00023136"/>
    </source>
</evidence>
<sequence length="225" mass="25303">MYLCRSIKEVFIIITNNLWQVFSNVALGIPITLQYAFSAVCLGFIIAVLLTVSRMSKYKILRFGSNTYISVFRGTPLIIQLYIIYFSFKISNIFFAGVLVFSLNSGAYVAEIIKSGINSVDKGQIEAGLALNIPYFYIMKDIILPQALRKIIPALVNEVINLLKESSIISVLGGMDLMGRAKILSQTTYDFFTPMISVALCYYILVLILSFIAQILEKKLKLKYD</sequence>
<comment type="similarity">
    <text evidence="3">Belongs to the binding-protein-dependent transport system permease family. HisMQ subfamily.</text>
</comment>
<reference evidence="13 14" key="1">
    <citation type="submission" date="2015-02" db="EMBL/GenBank/DDBJ databases">
        <title>Genome Sequencing of Rickettsiales.</title>
        <authorList>
            <person name="Daugherty S.C."/>
            <person name="Su Q."/>
            <person name="Abolude K."/>
            <person name="Beier-Sexton M."/>
            <person name="Carlyon J.A."/>
            <person name="Carter R."/>
            <person name="Day N.P."/>
            <person name="Dumler S.J."/>
            <person name="Dyachenko V."/>
            <person name="Godinez A."/>
            <person name="Kurtti T.J."/>
            <person name="Lichay M."/>
            <person name="Mullins K.E."/>
            <person name="Ott S."/>
            <person name="Pappas-Brown V."/>
            <person name="Paris D.H."/>
            <person name="Patel P."/>
            <person name="Richards A.L."/>
            <person name="Sadzewicz L."/>
            <person name="Sears K."/>
            <person name="Seidman D."/>
            <person name="Sengamalay N."/>
            <person name="Stenos J."/>
            <person name="Tallon L.J."/>
            <person name="Vincent G."/>
            <person name="Fraser C.M."/>
            <person name="Munderloh U."/>
            <person name="Dunning-Hotopp J.C."/>
        </authorList>
    </citation>
    <scope>NUCLEOTIDE SEQUENCE [LARGE SCALE GENOMIC DNA]</scope>
    <source>
        <strain evidence="13 14">Fuller</strain>
    </source>
</reference>
<dbReference type="InterPro" id="IPR010065">
    <property type="entry name" value="AA_ABC_transptr_permease_3TM"/>
</dbReference>
<dbReference type="GO" id="GO:0006865">
    <property type="term" value="P:amino acid transport"/>
    <property type="evidence" value="ECO:0007669"/>
    <property type="project" value="UniProtKB-KW"/>
</dbReference>
<keyword evidence="5 11" id="KW-0813">Transport</keyword>
<evidence type="ECO:0000256" key="6">
    <source>
        <dbReference type="ARBA" id="ARBA00022475"/>
    </source>
</evidence>
<dbReference type="OrthoDB" id="7190458at2"/>
<keyword evidence="9 11" id="KW-1133">Transmembrane helix</keyword>
<evidence type="ECO:0000256" key="4">
    <source>
        <dbReference type="ARBA" id="ARBA00016506"/>
    </source>
</evidence>
<keyword evidence="14" id="KW-1185">Reference proteome</keyword>
<evidence type="ECO:0000256" key="7">
    <source>
        <dbReference type="ARBA" id="ARBA00022692"/>
    </source>
</evidence>
<dbReference type="InterPro" id="IPR035906">
    <property type="entry name" value="MetI-like_sf"/>
</dbReference>
<proteinExistence type="inferred from homology"/>
<feature type="domain" description="ABC transmembrane type-1" evidence="12">
    <location>
        <begin position="29"/>
        <end position="213"/>
    </location>
</feature>
<keyword evidence="10 11" id="KW-0472">Membrane</keyword>
<evidence type="ECO:0000256" key="5">
    <source>
        <dbReference type="ARBA" id="ARBA00022448"/>
    </source>
</evidence>
<keyword evidence="6" id="KW-1003">Cell membrane</keyword>
<name>A0A0F3MP50_9RICK</name>
<evidence type="ECO:0000313" key="14">
    <source>
        <dbReference type="Proteomes" id="UP000033616"/>
    </source>
</evidence>
<organism evidence="13 14">
    <name type="scientific">Orientia chuto str. Dubai</name>
    <dbReference type="NCBI Taxonomy" id="1359168"/>
    <lineage>
        <taxon>Bacteria</taxon>
        <taxon>Pseudomonadati</taxon>
        <taxon>Pseudomonadota</taxon>
        <taxon>Alphaproteobacteria</taxon>
        <taxon>Rickettsiales</taxon>
        <taxon>Rickettsiaceae</taxon>
        <taxon>Rickettsieae</taxon>
        <taxon>Orientia</taxon>
    </lineage>
</organism>
<keyword evidence="8" id="KW-0029">Amino-acid transport</keyword>
<dbReference type="EMBL" id="LANP01000010">
    <property type="protein sequence ID" value="KJV56374.1"/>
    <property type="molecule type" value="Genomic_DNA"/>
</dbReference>
<evidence type="ECO:0000313" key="13">
    <source>
        <dbReference type="EMBL" id="KJV56374.1"/>
    </source>
</evidence>
<dbReference type="GO" id="GO:0022857">
    <property type="term" value="F:transmembrane transporter activity"/>
    <property type="evidence" value="ECO:0007669"/>
    <property type="project" value="InterPro"/>
</dbReference>
<dbReference type="NCBIfam" id="TIGR01726">
    <property type="entry name" value="HEQRo_perm_3TM"/>
    <property type="match status" value="1"/>
</dbReference>
<dbReference type="SUPFAM" id="SSF161098">
    <property type="entry name" value="MetI-like"/>
    <property type="match status" value="1"/>
</dbReference>
<feature type="transmembrane region" description="Helical" evidence="11">
    <location>
        <begin position="191"/>
        <end position="216"/>
    </location>
</feature>
<dbReference type="PROSITE" id="PS50928">
    <property type="entry name" value="ABC_TM1"/>
    <property type="match status" value="1"/>
</dbReference>
<feature type="transmembrane region" description="Helical" evidence="11">
    <location>
        <begin position="82"/>
        <end position="103"/>
    </location>
</feature>
<dbReference type="InterPro" id="IPR000515">
    <property type="entry name" value="MetI-like"/>
</dbReference>
<accession>A0A0F3MP50</accession>
<evidence type="ECO:0000259" key="12">
    <source>
        <dbReference type="PROSITE" id="PS50928"/>
    </source>
</evidence>
<dbReference type="InterPro" id="IPR043429">
    <property type="entry name" value="ArtM/GltK/GlnP/TcyL/YhdX-like"/>
</dbReference>
<evidence type="ECO:0000256" key="9">
    <source>
        <dbReference type="ARBA" id="ARBA00022989"/>
    </source>
</evidence>
<comment type="function">
    <text evidence="1">Part of the binding-protein-dependent transport system for glutamine; probably responsible for the translocation of the substrate across the membrane.</text>
</comment>
<protein>
    <recommendedName>
        <fullName evidence="4">Putative glutamine transport system permease protein GlnP</fullName>
    </recommendedName>
</protein>
<evidence type="ECO:0000256" key="2">
    <source>
        <dbReference type="ARBA" id="ARBA00004429"/>
    </source>
</evidence>
<dbReference type="AlphaFoldDB" id="A0A0F3MP50"/>
<evidence type="ECO:0000256" key="1">
    <source>
        <dbReference type="ARBA" id="ARBA00003159"/>
    </source>
</evidence>
<feature type="transmembrane region" description="Helical" evidence="11">
    <location>
        <begin position="33"/>
        <end position="52"/>
    </location>
</feature>
<dbReference type="Proteomes" id="UP000033616">
    <property type="component" value="Unassembled WGS sequence"/>
</dbReference>
<dbReference type="PANTHER" id="PTHR30614:SF20">
    <property type="entry name" value="GLUTAMINE TRANSPORT SYSTEM PERMEASE PROTEIN GLNP"/>
    <property type="match status" value="1"/>
</dbReference>
<dbReference type="Pfam" id="PF00528">
    <property type="entry name" value="BPD_transp_1"/>
    <property type="match status" value="1"/>
</dbReference>
<dbReference type="STRING" id="1359168.OCHUTO_0508"/>
<evidence type="ECO:0000256" key="11">
    <source>
        <dbReference type="RuleBase" id="RU363032"/>
    </source>
</evidence>
<dbReference type="CDD" id="cd06261">
    <property type="entry name" value="TM_PBP2"/>
    <property type="match status" value="1"/>
</dbReference>
<dbReference type="PANTHER" id="PTHR30614">
    <property type="entry name" value="MEMBRANE COMPONENT OF AMINO ACID ABC TRANSPORTER"/>
    <property type="match status" value="1"/>
</dbReference>